<evidence type="ECO:0000256" key="3">
    <source>
        <dbReference type="ARBA" id="ARBA00022448"/>
    </source>
</evidence>
<feature type="transmembrane region" description="Helical" evidence="8">
    <location>
        <begin position="332"/>
        <end position="351"/>
    </location>
</feature>
<dbReference type="Gene3D" id="1.20.1720.10">
    <property type="entry name" value="Multidrug resistance protein D"/>
    <property type="match status" value="1"/>
</dbReference>
<feature type="transmembrane region" description="Helical" evidence="8">
    <location>
        <begin position="47"/>
        <end position="66"/>
    </location>
</feature>
<keyword evidence="4" id="KW-1003">Cell membrane</keyword>
<feature type="transmembrane region" description="Helical" evidence="8">
    <location>
        <begin position="270"/>
        <end position="290"/>
    </location>
</feature>
<feature type="transmembrane region" description="Helical" evidence="8">
    <location>
        <begin position="231"/>
        <end position="249"/>
    </location>
</feature>
<dbReference type="Pfam" id="PF07690">
    <property type="entry name" value="MFS_1"/>
    <property type="match status" value="1"/>
</dbReference>
<feature type="transmembrane region" description="Helical" evidence="8">
    <location>
        <begin position="198"/>
        <end position="215"/>
    </location>
</feature>
<evidence type="ECO:0000256" key="2">
    <source>
        <dbReference type="ARBA" id="ARBA00008537"/>
    </source>
</evidence>
<evidence type="ECO:0000256" key="1">
    <source>
        <dbReference type="ARBA" id="ARBA00004651"/>
    </source>
</evidence>
<evidence type="ECO:0000256" key="7">
    <source>
        <dbReference type="ARBA" id="ARBA00023136"/>
    </source>
</evidence>
<dbReference type="PANTHER" id="PTHR42718">
    <property type="entry name" value="MAJOR FACILITATOR SUPERFAMILY MULTIDRUG TRANSPORTER MFSC"/>
    <property type="match status" value="1"/>
</dbReference>
<feature type="transmembrane region" description="Helical" evidence="8">
    <location>
        <begin position="471"/>
        <end position="489"/>
    </location>
</feature>
<dbReference type="NCBIfam" id="TIGR00711">
    <property type="entry name" value="efflux_EmrB"/>
    <property type="match status" value="1"/>
</dbReference>
<evidence type="ECO:0000256" key="6">
    <source>
        <dbReference type="ARBA" id="ARBA00022989"/>
    </source>
</evidence>
<dbReference type="InterPro" id="IPR004638">
    <property type="entry name" value="EmrB-like"/>
</dbReference>
<dbReference type="PRINTS" id="PR01036">
    <property type="entry name" value="TCRTETB"/>
</dbReference>
<keyword evidence="5 8" id="KW-0812">Transmembrane</keyword>
<feature type="transmembrane region" description="Helical" evidence="8">
    <location>
        <begin position="75"/>
        <end position="93"/>
    </location>
</feature>
<keyword evidence="11" id="KW-1185">Reference proteome</keyword>
<protein>
    <submittedName>
        <fullName evidence="10">MFS transporter</fullName>
    </submittedName>
</protein>
<dbReference type="AlphaFoldDB" id="A0AAD0F3A8"/>
<dbReference type="CDD" id="cd17503">
    <property type="entry name" value="MFS_LmrB_MDR_like"/>
    <property type="match status" value="1"/>
</dbReference>
<feature type="transmembrane region" description="Helical" evidence="8">
    <location>
        <begin position="363"/>
        <end position="380"/>
    </location>
</feature>
<comment type="subcellular location">
    <subcellularLocation>
        <location evidence="1">Cell membrane</location>
        <topology evidence="1">Multi-pass membrane protein</topology>
    </subcellularLocation>
</comment>
<name>A0AAD0F3A8_9FUSO</name>
<dbReference type="Gene3D" id="1.20.1250.20">
    <property type="entry name" value="MFS general substrate transporter like domains"/>
    <property type="match status" value="1"/>
</dbReference>
<feature type="transmembrane region" description="Helical" evidence="8">
    <location>
        <begin position="131"/>
        <end position="153"/>
    </location>
</feature>
<evidence type="ECO:0000313" key="11">
    <source>
        <dbReference type="Proteomes" id="UP000228552"/>
    </source>
</evidence>
<accession>A0AAD0F3A8</accession>
<evidence type="ECO:0000313" key="10">
    <source>
        <dbReference type="EMBL" id="ATV62813.1"/>
    </source>
</evidence>
<dbReference type="Proteomes" id="UP000228552">
    <property type="component" value="Chromosome"/>
</dbReference>
<evidence type="ECO:0000256" key="4">
    <source>
        <dbReference type="ARBA" id="ARBA00022475"/>
    </source>
</evidence>
<dbReference type="InterPro" id="IPR036259">
    <property type="entry name" value="MFS_trans_sf"/>
</dbReference>
<dbReference type="PROSITE" id="PS50850">
    <property type="entry name" value="MFS"/>
    <property type="match status" value="1"/>
</dbReference>
<dbReference type="GO" id="GO:0005886">
    <property type="term" value="C:plasma membrane"/>
    <property type="evidence" value="ECO:0007669"/>
    <property type="project" value="UniProtKB-SubCell"/>
</dbReference>
<dbReference type="InterPro" id="IPR011701">
    <property type="entry name" value="MFS"/>
</dbReference>
<dbReference type="InterPro" id="IPR020846">
    <property type="entry name" value="MFS_dom"/>
</dbReference>
<organism evidence="10 11">
    <name type="scientific">Fusobacterium pseudoperiodonticum</name>
    <dbReference type="NCBI Taxonomy" id="2663009"/>
    <lineage>
        <taxon>Bacteria</taxon>
        <taxon>Fusobacteriati</taxon>
        <taxon>Fusobacteriota</taxon>
        <taxon>Fusobacteriia</taxon>
        <taxon>Fusobacteriales</taxon>
        <taxon>Fusobacteriaceae</taxon>
        <taxon>Fusobacterium</taxon>
    </lineage>
</organism>
<comment type="similarity">
    <text evidence="2">Belongs to the major facilitator superfamily. EmrB family.</text>
</comment>
<dbReference type="GO" id="GO:0022857">
    <property type="term" value="F:transmembrane transporter activity"/>
    <property type="evidence" value="ECO:0007669"/>
    <property type="project" value="InterPro"/>
</dbReference>
<feature type="transmembrane region" description="Helical" evidence="8">
    <location>
        <begin position="302"/>
        <end position="320"/>
    </location>
</feature>
<keyword evidence="7 8" id="KW-0472">Membrane</keyword>
<dbReference type="SUPFAM" id="SSF103473">
    <property type="entry name" value="MFS general substrate transporter"/>
    <property type="match status" value="1"/>
</dbReference>
<feature type="domain" description="Major facilitator superfamily (MFS) profile" evidence="9">
    <location>
        <begin position="8"/>
        <end position="494"/>
    </location>
</feature>
<reference evidence="10 11" key="1">
    <citation type="submission" date="2017-11" db="EMBL/GenBank/DDBJ databases">
        <title>Genome sequencing of Fusobacterium periodonticum KCOM 1263.</title>
        <authorList>
            <person name="Kook J.-K."/>
            <person name="Park S.-N."/>
            <person name="Lim Y.K."/>
        </authorList>
    </citation>
    <scope>NUCLEOTIDE SEQUENCE [LARGE SCALE GENOMIC DNA]</scope>
    <source>
        <strain evidence="10 11">KCOM 1263</strain>
    </source>
</reference>
<dbReference type="EMBL" id="CP024700">
    <property type="protein sequence ID" value="ATV62813.1"/>
    <property type="molecule type" value="Genomic_DNA"/>
</dbReference>
<feature type="transmembrane region" description="Helical" evidence="8">
    <location>
        <begin position="159"/>
        <end position="182"/>
    </location>
</feature>
<keyword evidence="6 8" id="KW-1133">Transmembrane helix</keyword>
<gene>
    <name evidence="10" type="ORF">CTM74_01750</name>
</gene>
<evidence type="ECO:0000256" key="5">
    <source>
        <dbReference type="ARBA" id="ARBA00022692"/>
    </source>
</evidence>
<proteinExistence type="inferred from homology"/>
<sequence>MTPTLLMTTFALAIASFMNVLDATIVNVSLSHMAGDFGVTSSQATWFITSYAVSEAILLPLVGWLTTRFGLVKQFVWSTLLFTLASAMCGIAPNFNILLIGRVLQGVVGASMIPLSQTLMMQAYPEDKKNIGLGIWSMTVMMAPVVGPMLGGFITDTLSWRWCFYINLPIGIVSSALVYYIYKKNGYVNKVSKQKVDIFGLICLIIGIGALQIMLDKGHELDWFANNEIKLLTLIAFVFIIILIIWEYYQKNPVVDIKLFFNRNFAIGSLTMTVAFSILSITVVVLPLWLQNFMGYSAARSGAATATAGLVMMLLTPIIATKIGKIDPRYMAISAFLVWFLASFTVSKYSVDTTMSYVARSRLWMGLGMALFFLPLNSIAMSEINNKDMANASGLFNFMRNLGQSIGASISTSYWSNRMSLHHEELVASISSNNINYLEYSSKIPMPERTILAIIDSQITQQAAAMGITDIMQITGICILILIPLVLLAKRPTKIVTSSH</sequence>
<evidence type="ECO:0000259" key="9">
    <source>
        <dbReference type="PROSITE" id="PS50850"/>
    </source>
</evidence>
<evidence type="ECO:0000256" key="8">
    <source>
        <dbReference type="SAM" id="Phobius"/>
    </source>
</evidence>
<dbReference type="PANTHER" id="PTHR42718:SF9">
    <property type="entry name" value="MAJOR FACILITATOR SUPERFAMILY MULTIDRUG TRANSPORTER MFSC"/>
    <property type="match status" value="1"/>
</dbReference>
<keyword evidence="3" id="KW-0813">Transport</keyword>